<feature type="compositionally biased region" description="Polar residues" evidence="3">
    <location>
        <begin position="97"/>
        <end position="107"/>
    </location>
</feature>
<dbReference type="InParanoid" id="K1RRP7"/>
<feature type="compositionally biased region" description="Gly residues" evidence="3">
    <location>
        <begin position="432"/>
        <end position="441"/>
    </location>
</feature>
<organism evidence="4">
    <name type="scientific">Magallana gigas</name>
    <name type="common">Pacific oyster</name>
    <name type="synonym">Crassostrea gigas</name>
    <dbReference type="NCBI Taxonomy" id="29159"/>
    <lineage>
        <taxon>Eukaryota</taxon>
        <taxon>Metazoa</taxon>
        <taxon>Spiralia</taxon>
        <taxon>Lophotrochozoa</taxon>
        <taxon>Mollusca</taxon>
        <taxon>Bivalvia</taxon>
        <taxon>Autobranchia</taxon>
        <taxon>Pteriomorphia</taxon>
        <taxon>Ostreida</taxon>
        <taxon>Ostreoidea</taxon>
        <taxon>Ostreidae</taxon>
        <taxon>Magallana</taxon>
    </lineage>
</organism>
<proteinExistence type="inferred from homology"/>
<dbReference type="HOGENOM" id="CLU_357975_0_0_1"/>
<feature type="compositionally biased region" description="Low complexity" evidence="3">
    <location>
        <begin position="403"/>
        <end position="416"/>
    </location>
</feature>
<feature type="region of interest" description="Disordered" evidence="3">
    <location>
        <begin position="58"/>
        <end position="335"/>
    </location>
</feature>
<dbReference type="InterPro" id="IPR007998">
    <property type="entry name" value="DUF719"/>
</dbReference>
<feature type="compositionally biased region" description="Acidic residues" evidence="3">
    <location>
        <begin position="80"/>
        <end position="94"/>
    </location>
</feature>
<name>K1RRP7_MAGGI</name>
<evidence type="ECO:0000256" key="1">
    <source>
        <dbReference type="ARBA" id="ARBA00006903"/>
    </source>
</evidence>
<comment type="similarity">
    <text evidence="1">Belongs to the FAM114 family.</text>
</comment>
<feature type="compositionally biased region" description="Basic and acidic residues" evidence="3">
    <location>
        <begin position="255"/>
        <end position="318"/>
    </location>
</feature>
<evidence type="ECO:0000313" key="4">
    <source>
        <dbReference type="EMBL" id="EKC37106.1"/>
    </source>
</evidence>
<dbReference type="PANTHER" id="PTHR12842">
    <property type="entry name" value="FI01459P"/>
    <property type="match status" value="1"/>
</dbReference>
<dbReference type="EMBL" id="JH823235">
    <property type="protein sequence ID" value="EKC37106.1"/>
    <property type="molecule type" value="Genomic_DNA"/>
</dbReference>
<dbReference type="FunCoup" id="K1RRP7">
    <property type="interactions" value="411"/>
</dbReference>
<dbReference type="PANTHER" id="PTHR12842:SF6">
    <property type="entry name" value="FI01459P"/>
    <property type="match status" value="1"/>
</dbReference>
<feature type="compositionally biased region" description="Basic and acidic residues" evidence="3">
    <location>
        <begin position="139"/>
        <end position="173"/>
    </location>
</feature>
<feature type="region of interest" description="Disordered" evidence="3">
    <location>
        <begin position="372"/>
        <end position="441"/>
    </location>
</feature>
<sequence length="783" mass="86835">MANLGSDMLTLPGEKPGVIFEGEDHLRREKCEEKKLDSTGIDLEQVCAGDEKKDVFQMFSKPSPTTETNMQTRRQRMSDSEDDAAFASADEGEPETTAVSKSTPASESKTKDSKREKRASEDNNDKTDSKSGNTSKSSGNEKKKETKTSVASKSKESVKSEVPPVKKQEEKSKGGKSKKKKGKQTKAETASQDSGRKTEKNSAGDTEEKEEKSSPTEAAENLQKKDEPTIDSSEIERKLKISDSDKSSVSETISSDDKVLAPETKEAKESHSEEANLKVKSTVTEEKITTEVKKEEQFTSDKERKEISKGDQEAKAALDRLSQPSTQKSDSWSSWGNWGSSFMNVASTSVSTFSSQLGDGFTTIMDTVETALGAPPVDELVKEKGPDSPPDAENIEREDQDETPVPTKTTDTGTEPSAKQENPQIEPQPPKGAGGGGGWWSGWGMSNLSNLSSVVHNTTNIVQKSVQNTSNMVQKSSKTLVTGGLDVLETIGKKTFEVIKDHDPGLSKTKGILFEKTDKPSLSQLLREAQKEEEAKEERKKEEDEARLSNFKALFEENQGYAHLEALEMLSNMCEKTVHSLLEDMSDRKLDSIKAELIRIKQVFERMQEENDNDDDEDKEHEFGKLVAEHLTEIHLGTTPDKLNKTQQKIREVIAKYFTSEDISVKELHRTAIQSLAEFTSKSLEQFHKAGELIILQRDTSKHCESRAHSLEKLAKVLSTEVNIIATKFCQCLNKLDENEHPDITSVVTNIYLESSNSIMYIQDALQLLLPCLQQASIQRSLT</sequence>
<dbReference type="SUPFAM" id="SSF48371">
    <property type="entry name" value="ARM repeat"/>
    <property type="match status" value="1"/>
</dbReference>
<feature type="compositionally biased region" description="Basic and acidic residues" evidence="3">
    <location>
        <begin position="222"/>
        <end position="248"/>
    </location>
</feature>
<gene>
    <name evidence="4" type="ORF">CGI_10028333</name>
</gene>
<feature type="compositionally biased region" description="Polar residues" evidence="3">
    <location>
        <begin position="60"/>
        <end position="72"/>
    </location>
</feature>
<reference evidence="4" key="1">
    <citation type="journal article" date="2012" name="Nature">
        <title>The oyster genome reveals stress adaptation and complexity of shell formation.</title>
        <authorList>
            <person name="Zhang G."/>
            <person name="Fang X."/>
            <person name="Guo X."/>
            <person name="Li L."/>
            <person name="Luo R."/>
            <person name="Xu F."/>
            <person name="Yang P."/>
            <person name="Zhang L."/>
            <person name="Wang X."/>
            <person name="Qi H."/>
            <person name="Xiong Z."/>
            <person name="Que H."/>
            <person name="Xie Y."/>
            <person name="Holland P.W."/>
            <person name="Paps J."/>
            <person name="Zhu Y."/>
            <person name="Wu F."/>
            <person name="Chen Y."/>
            <person name="Wang J."/>
            <person name="Peng C."/>
            <person name="Meng J."/>
            <person name="Yang L."/>
            <person name="Liu J."/>
            <person name="Wen B."/>
            <person name="Zhang N."/>
            <person name="Huang Z."/>
            <person name="Zhu Q."/>
            <person name="Feng Y."/>
            <person name="Mount A."/>
            <person name="Hedgecock D."/>
            <person name="Xu Z."/>
            <person name="Liu Y."/>
            <person name="Domazet-Loso T."/>
            <person name="Du Y."/>
            <person name="Sun X."/>
            <person name="Zhang S."/>
            <person name="Liu B."/>
            <person name="Cheng P."/>
            <person name="Jiang X."/>
            <person name="Li J."/>
            <person name="Fan D."/>
            <person name="Wang W."/>
            <person name="Fu W."/>
            <person name="Wang T."/>
            <person name="Wang B."/>
            <person name="Zhang J."/>
            <person name="Peng Z."/>
            <person name="Li Y."/>
            <person name="Li N."/>
            <person name="Wang J."/>
            <person name="Chen M."/>
            <person name="He Y."/>
            <person name="Tan F."/>
            <person name="Song X."/>
            <person name="Zheng Q."/>
            <person name="Huang R."/>
            <person name="Yang H."/>
            <person name="Du X."/>
            <person name="Chen L."/>
            <person name="Yang M."/>
            <person name="Gaffney P.M."/>
            <person name="Wang S."/>
            <person name="Luo L."/>
            <person name="She Z."/>
            <person name="Ming Y."/>
            <person name="Huang W."/>
            <person name="Zhang S."/>
            <person name="Huang B."/>
            <person name="Zhang Y."/>
            <person name="Qu T."/>
            <person name="Ni P."/>
            <person name="Miao G."/>
            <person name="Wang J."/>
            <person name="Wang Q."/>
            <person name="Steinberg C.E."/>
            <person name="Wang H."/>
            <person name="Li N."/>
            <person name="Qian L."/>
            <person name="Zhang G."/>
            <person name="Li Y."/>
            <person name="Yang H."/>
            <person name="Liu X."/>
            <person name="Wang J."/>
            <person name="Yin Y."/>
            <person name="Wang J."/>
        </authorList>
    </citation>
    <scope>NUCLEOTIDE SEQUENCE [LARGE SCALE GENOMIC DNA]</scope>
    <source>
        <strain evidence="4">05x7-T-G4-1.051#20</strain>
    </source>
</reference>
<feature type="compositionally biased region" description="Basic and acidic residues" evidence="3">
    <location>
        <begin position="528"/>
        <end position="546"/>
    </location>
</feature>
<evidence type="ECO:0000256" key="2">
    <source>
        <dbReference type="ARBA" id="ARBA00022553"/>
    </source>
</evidence>
<protein>
    <submittedName>
        <fullName evidence="4">Uncharacterized protein</fullName>
    </submittedName>
</protein>
<evidence type="ECO:0000256" key="3">
    <source>
        <dbReference type="SAM" id="MobiDB-lite"/>
    </source>
</evidence>
<feature type="compositionally biased region" description="Basic residues" evidence="3">
    <location>
        <begin position="174"/>
        <end position="184"/>
    </location>
</feature>
<keyword evidence="2" id="KW-0597">Phosphoprotein</keyword>
<dbReference type="AlphaFoldDB" id="K1RRP7"/>
<feature type="compositionally biased region" description="Basic and acidic residues" evidence="3">
    <location>
        <begin position="108"/>
        <end position="129"/>
    </location>
</feature>
<accession>K1RRP7</accession>
<feature type="region of interest" description="Disordered" evidence="3">
    <location>
        <begin position="527"/>
        <end position="546"/>
    </location>
</feature>
<dbReference type="Pfam" id="PF05334">
    <property type="entry name" value="DUF719"/>
    <property type="match status" value="1"/>
</dbReference>
<dbReference type="InterPro" id="IPR016024">
    <property type="entry name" value="ARM-type_fold"/>
</dbReference>